<evidence type="ECO:0000256" key="1">
    <source>
        <dbReference type="ARBA" id="ARBA00005015"/>
    </source>
</evidence>
<accession>A0AAD9MLA2</accession>
<dbReference type="PIRSF" id="PIRSF000676">
    <property type="entry name" value="Homoser_kin"/>
    <property type="match status" value="1"/>
</dbReference>
<gene>
    <name evidence="14" type="ORF">QBZ16_004611</name>
</gene>
<evidence type="ECO:0000256" key="9">
    <source>
        <dbReference type="ARBA" id="ARBA00022777"/>
    </source>
</evidence>
<dbReference type="InterPro" id="IPR013750">
    <property type="entry name" value="GHMP_kinase_C_dom"/>
</dbReference>
<dbReference type="Gene3D" id="3.30.230.10">
    <property type="match status" value="1"/>
</dbReference>
<dbReference type="NCBIfam" id="NF002288">
    <property type="entry name" value="PRK01212.1-4"/>
    <property type="match status" value="1"/>
</dbReference>
<dbReference type="EMBL" id="JASFZW010000006">
    <property type="protein sequence ID" value="KAK2077763.1"/>
    <property type="molecule type" value="Genomic_DNA"/>
</dbReference>
<keyword evidence="10" id="KW-0067">ATP-binding</keyword>
<dbReference type="AlphaFoldDB" id="A0AAD9MLA2"/>
<keyword evidence="5" id="KW-0028">Amino-acid biosynthesis</keyword>
<keyword evidence="7" id="KW-0791">Threonine biosynthesis</keyword>
<evidence type="ECO:0000256" key="5">
    <source>
        <dbReference type="ARBA" id="ARBA00022605"/>
    </source>
</evidence>
<dbReference type="InterPro" id="IPR000870">
    <property type="entry name" value="Homoserine_kinase"/>
</dbReference>
<dbReference type="InterPro" id="IPR036554">
    <property type="entry name" value="GHMP_kinase_C_sf"/>
</dbReference>
<dbReference type="Pfam" id="PF00288">
    <property type="entry name" value="GHMP_kinases_N"/>
    <property type="match status" value="1"/>
</dbReference>
<dbReference type="NCBIfam" id="TIGR00191">
    <property type="entry name" value="thrB"/>
    <property type="match status" value="1"/>
</dbReference>
<evidence type="ECO:0000256" key="7">
    <source>
        <dbReference type="ARBA" id="ARBA00022697"/>
    </source>
</evidence>
<keyword evidence="6" id="KW-0808">Transferase</keyword>
<feature type="domain" description="GHMP kinase C-terminal" evidence="13">
    <location>
        <begin position="193"/>
        <end position="270"/>
    </location>
</feature>
<dbReference type="PANTHER" id="PTHR20861">
    <property type="entry name" value="HOMOSERINE/4-DIPHOSPHOCYTIDYL-2-C-METHYL-D-ERYTHRITOL KINASE"/>
    <property type="match status" value="1"/>
</dbReference>
<sequence>MPAFGPGDVVVARADRKSAPGTVSISSITGDGGRLSLDASDNCVGIAASATLALLPGVDCGVSLELHKGLPLGSGLGSSAASAAAAAAAVNALFGNRLTAEELVPAGLESEAAVSGRHADNIAPALMGGFVLVRGLDPVLDLQRLACPAADAIWFALVNPRFEAPTAKMRAALRKEVPMRELTANCAAGASLVAAILTGDVPLLGRSLNADVVVEPVRAPLIPGFAQVKRAALEAGAFGAAISGAGPTAVAVVPDPATGERVARAMSEAFLRHGGLETNSSQVVRLDSRGARQI</sequence>
<evidence type="ECO:0000256" key="6">
    <source>
        <dbReference type="ARBA" id="ARBA00022679"/>
    </source>
</evidence>
<evidence type="ECO:0000256" key="3">
    <source>
        <dbReference type="ARBA" id="ARBA00012078"/>
    </source>
</evidence>
<evidence type="ECO:0000256" key="10">
    <source>
        <dbReference type="ARBA" id="ARBA00022840"/>
    </source>
</evidence>
<evidence type="ECO:0000256" key="2">
    <source>
        <dbReference type="ARBA" id="ARBA00007370"/>
    </source>
</evidence>
<dbReference type="EC" id="2.7.1.39" evidence="3"/>
<evidence type="ECO:0000256" key="8">
    <source>
        <dbReference type="ARBA" id="ARBA00022741"/>
    </source>
</evidence>
<dbReference type="InterPro" id="IPR006204">
    <property type="entry name" value="GHMP_kinase_N_dom"/>
</dbReference>
<evidence type="ECO:0000313" key="14">
    <source>
        <dbReference type="EMBL" id="KAK2077763.1"/>
    </source>
</evidence>
<name>A0AAD9MLA2_PROWI</name>
<dbReference type="PROSITE" id="PS00627">
    <property type="entry name" value="GHMP_KINASES_ATP"/>
    <property type="match status" value="1"/>
</dbReference>
<dbReference type="GO" id="GO:0009088">
    <property type="term" value="P:threonine biosynthetic process"/>
    <property type="evidence" value="ECO:0007669"/>
    <property type="project" value="UniProtKB-KW"/>
</dbReference>
<keyword evidence="15" id="KW-1185">Reference proteome</keyword>
<dbReference type="Proteomes" id="UP001255856">
    <property type="component" value="Unassembled WGS sequence"/>
</dbReference>
<dbReference type="PRINTS" id="PR00958">
    <property type="entry name" value="HOMSERKINASE"/>
</dbReference>
<dbReference type="Gene3D" id="3.30.70.890">
    <property type="entry name" value="GHMP kinase, C-terminal domain"/>
    <property type="match status" value="1"/>
</dbReference>
<dbReference type="InterPro" id="IPR020568">
    <property type="entry name" value="Ribosomal_Su5_D2-typ_SF"/>
</dbReference>
<evidence type="ECO:0000259" key="12">
    <source>
        <dbReference type="Pfam" id="PF00288"/>
    </source>
</evidence>
<comment type="similarity">
    <text evidence="2">Belongs to the GHMP kinase family. Homoserine kinase subfamily.</text>
</comment>
<comment type="catalytic activity">
    <reaction evidence="11">
        <text>L-homoserine + ATP = O-phospho-L-homoserine + ADP + H(+)</text>
        <dbReference type="Rhea" id="RHEA:13985"/>
        <dbReference type="ChEBI" id="CHEBI:15378"/>
        <dbReference type="ChEBI" id="CHEBI:30616"/>
        <dbReference type="ChEBI" id="CHEBI:57476"/>
        <dbReference type="ChEBI" id="CHEBI:57590"/>
        <dbReference type="ChEBI" id="CHEBI:456216"/>
        <dbReference type="EC" id="2.7.1.39"/>
    </reaction>
    <physiologicalReaction direction="left-to-right" evidence="11">
        <dbReference type="Rhea" id="RHEA:13986"/>
    </physiologicalReaction>
</comment>
<dbReference type="SUPFAM" id="SSF54211">
    <property type="entry name" value="Ribosomal protein S5 domain 2-like"/>
    <property type="match status" value="1"/>
</dbReference>
<comment type="caution">
    <text evidence="14">The sequence shown here is derived from an EMBL/GenBank/DDBJ whole genome shotgun (WGS) entry which is preliminary data.</text>
</comment>
<dbReference type="InterPro" id="IPR006203">
    <property type="entry name" value="GHMP_knse_ATP-bd_CS"/>
</dbReference>
<reference evidence="14" key="1">
    <citation type="submission" date="2021-01" db="EMBL/GenBank/DDBJ databases">
        <authorList>
            <person name="Eckstrom K.M.E."/>
        </authorList>
    </citation>
    <scope>NUCLEOTIDE SEQUENCE</scope>
    <source>
        <strain evidence="14">UVCC 0001</strain>
    </source>
</reference>
<dbReference type="GO" id="GO:0004413">
    <property type="term" value="F:homoserine kinase activity"/>
    <property type="evidence" value="ECO:0007669"/>
    <property type="project" value="UniProtKB-EC"/>
</dbReference>
<keyword evidence="8" id="KW-0547">Nucleotide-binding</keyword>
<dbReference type="PANTHER" id="PTHR20861:SF1">
    <property type="entry name" value="HOMOSERINE KINASE"/>
    <property type="match status" value="1"/>
</dbReference>
<evidence type="ECO:0000256" key="4">
    <source>
        <dbReference type="ARBA" id="ARBA00017858"/>
    </source>
</evidence>
<evidence type="ECO:0000256" key="11">
    <source>
        <dbReference type="ARBA" id="ARBA00049913"/>
    </source>
</evidence>
<evidence type="ECO:0000259" key="13">
    <source>
        <dbReference type="Pfam" id="PF08544"/>
    </source>
</evidence>
<organism evidence="14 15">
    <name type="scientific">Prototheca wickerhamii</name>
    <dbReference type="NCBI Taxonomy" id="3111"/>
    <lineage>
        <taxon>Eukaryota</taxon>
        <taxon>Viridiplantae</taxon>
        <taxon>Chlorophyta</taxon>
        <taxon>core chlorophytes</taxon>
        <taxon>Trebouxiophyceae</taxon>
        <taxon>Chlorellales</taxon>
        <taxon>Chlorellaceae</taxon>
        <taxon>Prototheca</taxon>
    </lineage>
</organism>
<comment type="pathway">
    <text evidence="1">Amino-acid biosynthesis; L-threonine biosynthesis; L-threonine from L-aspartate: step 4/5.</text>
</comment>
<feature type="domain" description="GHMP kinase N-terminal" evidence="12">
    <location>
        <begin position="53"/>
        <end position="129"/>
    </location>
</feature>
<dbReference type="Pfam" id="PF08544">
    <property type="entry name" value="GHMP_kinases_C"/>
    <property type="match status" value="1"/>
</dbReference>
<evidence type="ECO:0000313" key="15">
    <source>
        <dbReference type="Proteomes" id="UP001255856"/>
    </source>
</evidence>
<protein>
    <recommendedName>
        <fullName evidence="4">Homoserine kinase</fullName>
        <ecNumber evidence="3">2.7.1.39</ecNumber>
    </recommendedName>
</protein>
<dbReference type="GO" id="GO:0005524">
    <property type="term" value="F:ATP binding"/>
    <property type="evidence" value="ECO:0007669"/>
    <property type="project" value="UniProtKB-KW"/>
</dbReference>
<dbReference type="InterPro" id="IPR014721">
    <property type="entry name" value="Ribsml_uS5_D2-typ_fold_subgr"/>
</dbReference>
<keyword evidence="9" id="KW-0418">Kinase</keyword>
<dbReference type="SUPFAM" id="SSF55060">
    <property type="entry name" value="GHMP Kinase, C-terminal domain"/>
    <property type="match status" value="1"/>
</dbReference>
<proteinExistence type="inferred from homology"/>